<dbReference type="RefSeq" id="WP_262874877.1">
    <property type="nucleotide sequence ID" value="NZ_BAABKW010000013.1"/>
</dbReference>
<protein>
    <recommendedName>
        <fullName evidence="4">Flp pilus-assembly TadG-like N-terminal domain-containing protein</fullName>
    </recommendedName>
</protein>
<feature type="transmembrane region" description="Helical" evidence="1">
    <location>
        <begin position="21"/>
        <end position="44"/>
    </location>
</feature>
<evidence type="ECO:0000256" key="1">
    <source>
        <dbReference type="SAM" id="Phobius"/>
    </source>
</evidence>
<organism evidence="2 3">
    <name type="scientific">Microbacterium fluvii</name>
    <dbReference type="NCBI Taxonomy" id="415215"/>
    <lineage>
        <taxon>Bacteria</taxon>
        <taxon>Bacillati</taxon>
        <taxon>Actinomycetota</taxon>
        <taxon>Actinomycetes</taxon>
        <taxon>Micrococcales</taxon>
        <taxon>Microbacteriaceae</taxon>
        <taxon>Microbacterium</taxon>
    </lineage>
</organism>
<reference evidence="3" key="1">
    <citation type="journal article" date="2019" name="Int. J. Syst. Evol. Microbiol.">
        <title>The Global Catalogue of Microorganisms (GCM) 10K type strain sequencing project: providing services to taxonomists for standard genome sequencing and annotation.</title>
        <authorList>
            <consortium name="The Broad Institute Genomics Platform"/>
            <consortium name="The Broad Institute Genome Sequencing Center for Infectious Disease"/>
            <person name="Wu L."/>
            <person name="Ma J."/>
        </authorList>
    </citation>
    <scope>NUCLEOTIDE SEQUENCE [LARGE SCALE GENOMIC DNA]</scope>
    <source>
        <strain evidence="3">CGMCC 1.15772</strain>
    </source>
</reference>
<keyword evidence="1" id="KW-0812">Transmembrane</keyword>
<evidence type="ECO:0008006" key="4">
    <source>
        <dbReference type="Google" id="ProtNLM"/>
    </source>
</evidence>
<keyword evidence="1" id="KW-1133">Transmembrane helix</keyword>
<keyword evidence="1" id="KW-0472">Membrane</keyword>
<sequence length="658" mass="66714">MLVNRVARRLRATSEGENGSTMIAVLVVATILGLLTVTLSAAVVNTTKTTLGIGSSLQAQAAADAGISAAVAYAKAHPADVCTIDLTSSTPQYHVKPAIPSPERPDVTACGSGGKVTFLSIGTGEDGRTTSVEATYYYSGGVTTGVPDNAVVIGGGTFSATSLMLKVGAGATDGSALMLSGDFKTCNNITTFETDVILYNGNLDITNACKFTKDVYVAGYVKFSAGATVGGSVYALGTVNLANADNKIGGNLVAKGDITITAGAKVTGSVTTEGNFSMTNSPSTIGGNLAVGGTASVTSGATVTGNLTATGKVTVQGSTIGGAVTAGNGLDLNSAVIGGAILNAGTATAGGYNVKAASFTTAGAIGASGSYLQASKFTGDVVSTLAGGKSYIAPDTTVGGKIRLAGTVSTDWGPPTATGGNTYNVTGLTAPSVPAKPVMTIPDELKTGTYKWDDYDYVESNWISAGYTIDTWATAADCTFDTWHPANVAKIASYTTPTVVDLRKCGKVYGYQTTLQLDTDLLLVLPDNDVEHKFQEVKFLSKDGEPHKLDILMPDTVDNDAATCKKSGSKINLYATTAGTSPLISGLIYTPCTLSIANVGSTGNWTGQLYSGSMIFDAGGSPGYQLVYQPIGVPGFGVSEAVSASLGALISRRDMGAP</sequence>
<dbReference type="EMBL" id="JBHTBE010000003">
    <property type="protein sequence ID" value="MFC7269968.1"/>
    <property type="molecule type" value="Genomic_DNA"/>
</dbReference>
<proteinExistence type="predicted"/>
<comment type="caution">
    <text evidence="2">The sequence shown here is derived from an EMBL/GenBank/DDBJ whole genome shotgun (WGS) entry which is preliminary data.</text>
</comment>
<accession>A0ABW2HF71</accession>
<name>A0ABW2HF71_9MICO</name>
<dbReference type="Proteomes" id="UP001596507">
    <property type="component" value="Unassembled WGS sequence"/>
</dbReference>
<gene>
    <name evidence="2" type="ORF">ACFQRL_13470</name>
</gene>
<evidence type="ECO:0000313" key="3">
    <source>
        <dbReference type="Proteomes" id="UP001596507"/>
    </source>
</evidence>
<evidence type="ECO:0000313" key="2">
    <source>
        <dbReference type="EMBL" id="MFC7269968.1"/>
    </source>
</evidence>
<keyword evidence="3" id="KW-1185">Reference proteome</keyword>